<proteinExistence type="predicted"/>
<dbReference type="Proteomes" id="UP001139207">
    <property type="component" value="Unassembled WGS sequence"/>
</dbReference>
<evidence type="ECO:0000313" key="3">
    <source>
        <dbReference type="EMBL" id="MCJ7857291.1"/>
    </source>
</evidence>
<dbReference type="InterPro" id="IPR006076">
    <property type="entry name" value="FAD-dep_OxRdtase"/>
</dbReference>
<comment type="caution">
    <text evidence="3">The sequence shown here is derived from an EMBL/GenBank/DDBJ whole genome shotgun (WGS) entry which is preliminary data.</text>
</comment>
<dbReference type="Gene3D" id="3.50.50.60">
    <property type="entry name" value="FAD/NAD(P)-binding domain"/>
    <property type="match status" value="1"/>
</dbReference>
<dbReference type="PANTHER" id="PTHR13847:SF289">
    <property type="entry name" value="GLYCINE OXIDASE"/>
    <property type="match status" value="1"/>
</dbReference>
<evidence type="ECO:0000259" key="2">
    <source>
        <dbReference type="Pfam" id="PF01266"/>
    </source>
</evidence>
<dbReference type="Gene3D" id="3.30.9.10">
    <property type="entry name" value="D-Amino Acid Oxidase, subunit A, domain 2"/>
    <property type="match status" value="1"/>
</dbReference>
<evidence type="ECO:0000313" key="4">
    <source>
        <dbReference type="Proteomes" id="UP001139207"/>
    </source>
</evidence>
<feature type="domain" description="FAD dependent oxidoreductase" evidence="2">
    <location>
        <begin position="9"/>
        <end position="352"/>
    </location>
</feature>
<protein>
    <submittedName>
        <fullName evidence="3">FAD-binding oxidoreductase</fullName>
    </submittedName>
</protein>
<dbReference type="SUPFAM" id="SSF51905">
    <property type="entry name" value="FAD/NAD(P)-binding domain"/>
    <property type="match status" value="1"/>
</dbReference>
<dbReference type="InterPro" id="IPR036188">
    <property type="entry name" value="FAD/NAD-bd_sf"/>
</dbReference>
<dbReference type="AlphaFoldDB" id="A0A9X2AXP8"/>
<dbReference type="Pfam" id="PF01266">
    <property type="entry name" value="DAO"/>
    <property type="match status" value="1"/>
</dbReference>
<organism evidence="3 4">
    <name type="scientific">Corynebacterium kalidii</name>
    <dbReference type="NCBI Taxonomy" id="2931982"/>
    <lineage>
        <taxon>Bacteria</taxon>
        <taxon>Bacillati</taxon>
        <taxon>Actinomycetota</taxon>
        <taxon>Actinomycetes</taxon>
        <taxon>Mycobacteriales</taxon>
        <taxon>Corynebacteriaceae</taxon>
        <taxon>Corynebacterium</taxon>
    </lineage>
</organism>
<dbReference type="GO" id="GO:0005737">
    <property type="term" value="C:cytoplasm"/>
    <property type="evidence" value="ECO:0007669"/>
    <property type="project" value="TreeGrafter"/>
</dbReference>
<evidence type="ECO:0000256" key="1">
    <source>
        <dbReference type="ARBA" id="ARBA00023002"/>
    </source>
</evidence>
<accession>A0A9X2AXP8</accession>
<keyword evidence="1" id="KW-0560">Oxidoreductase</keyword>
<name>A0A9X2AXP8_9CORY</name>
<sequence length="376" mass="38957">MNSYSTPGHVAVLGGGIFGVSTAVQLARRDIRVTLVTDGALASGASGRSLAWLNTAGHRSLPYHTLRLAGIDRWKTWRLNHPEHADALQFSGGLTWAGDGESFRDRHDHERSLGYDSVWVSADQAADLVPGIDPGAVAAEGAIFNPGEGWVDLPTVIGVLAAEVRDRGGRVVENAGRCSVVTGDGRATAVATGDGSRIDADAVVVAAGPQTPALLGETGVGVGDDSPAAFVAVTRPVESDLQTVLNTPNVAIRRAVDGGLVMDSGWSEETVRVAEDGSLDIDDAVVARLMEEASAVLAGHPTLELDHIGAGYKPIPGDGEPVVGRVDGVDGLYTAFSHSGATLGLLVGELLATEIADGVASPLLDTFRPSRFRRGE</sequence>
<dbReference type="RefSeq" id="WP_244803037.1">
    <property type="nucleotide sequence ID" value="NZ_JALIEA010000006.1"/>
</dbReference>
<reference evidence="3" key="1">
    <citation type="submission" date="2022-04" db="EMBL/GenBank/DDBJ databases">
        <title>Corynebacterium kalidii LD5P10.</title>
        <authorList>
            <person name="Sun J.Q."/>
        </authorList>
    </citation>
    <scope>NUCLEOTIDE SEQUENCE</scope>
    <source>
        <strain evidence="3">LD5P10</strain>
    </source>
</reference>
<dbReference type="GO" id="GO:0016491">
    <property type="term" value="F:oxidoreductase activity"/>
    <property type="evidence" value="ECO:0007669"/>
    <property type="project" value="UniProtKB-KW"/>
</dbReference>
<gene>
    <name evidence="3" type="ORF">MUN33_00950</name>
</gene>
<dbReference type="PANTHER" id="PTHR13847">
    <property type="entry name" value="SARCOSINE DEHYDROGENASE-RELATED"/>
    <property type="match status" value="1"/>
</dbReference>
<dbReference type="EMBL" id="JALIEA010000006">
    <property type="protein sequence ID" value="MCJ7857291.1"/>
    <property type="molecule type" value="Genomic_DNA"/>
</dbReference>
<keyword evidence="4" id="KW-1185">Reference proteome</keyword>